<name>A0AAJ4B2L4_PSESX</name>
<dbReference type="EMBL" id="CP047267">
    <property type="protein sequence ID" value="QHF10375.1"/>
    <property type="molecule type" value="Genomic_DNA"/>
</dbReference>
<protein>
    <submittedName>
        <fullName evidence="1">Uncharacterized protein</fullName>
    </submittedName>
</protein>
<dbReference type="RefSeq" id="WP_024661068.1">
    <property type="nucleotide sequence ID" value="NZ_CP047267.1"/>
</dbReference>
<gene>
    <name evidence="1" type="ORF">N026_24130</name>
</gene>
<proteinExistence type="predicted"/>
<organism evidence="1 2">
    <name type="scientific">Pseudomonas syringae UB303</name>
    <dbReference type="NCBI Taxonomy" id="1357287"/>
    <lineage>
        <taxon>Bacteria</taxon>
        <taxon>Pseudomonadati</taxon>
        <taxon>Pseudomonadota</taxon>
        <taxon>Gammaproteobacteria</taxon>
        <taxon>Pseudomonadales</taxon>
        <taxon>Pseudomonadaceae</taxon>
        <taxon>Pseudomonas</taxon>
        <taxon>Pseudomonas syringae</taxon>
    </lineage>
</organism>
<accession>A0AAJ4B2L4</accession>
<sequence>MTSNNQSANYLRASLHRAINQGDKSLTVSTLDLKETLAELECLQTHQDITRPTAPLVGWADPAAIQQMRQGKMWRLSITRKRVGARTQCICAAEVQSALNCSAVTQ</sequence>
<evidence type="ECO:0000313" key="2">
    <source>
        <dbReference type="Proteomes" id="UP000464688"/>
    </source>
</evidence>
<evidence type="ECO:0000313" key="1">
    <source>
        <dbReference type="EMBL" id="QHF10375.1"/>
    </source>
</evidence>
<dbReference type="AlphaFoldDB" id="A0AAJ4B2L4"/>
<reference evidence="1 2" key="1">
    <citation type="journal article" date="2014" name="Genome Announc.">
        <title>Draft Genome Sequences of a Phylogenetically Diverse Suite of Pseudomonas syringae Strains from Multiple Source Populations.</title>
        <authorList>
            <person name="Baltrus D.A."/>
            <person name="Yourstone S."/>
            <person name="Lind A."/>
            <person name="Guilbaud C."/>
            <person name="Sands D.C."/>
            <person name="Jones C.D."/>
            <person name="Morris C.E."/>
            <person name="Dangl J.L."/>
        </authorList>
    </citation>
    <scope>NUCLEOTIDE SEQUENCE [LARGE SCALE GENOMIC DNA]</scope>
    <source>
        <strain evidence="1 2">UB303</strain>
    </source>
</reference>
<dbReference type="Proteomes" id="UP000464688">
    <property type="component" value="Chromosome"/>
</dbReference>